<dbReference type="GO" id="GO:0005737">
    <property type="term" value="C:cytoplasm"/>
    <property type="evidence" value="ECO:0007669"/>
    <property type="project" value="InterPro"/>
</dbReference>
<evidence type="ECO:0000256" key="11">
    <source>
        <dbReference type="SAM" id="MobiDB-lite"/>
    </source>
</evidence>
<evidence type="ECO:0000256" key="7">
    <source>
        <dbReference type="ARBA" id="ARBA00022777"/>
    </source>
</evidence>
<evidence type="ECO:0000256" key="1">
    <source>
        <dbReference type="ARBA" id="ARBA00022435"/>
    </source>
</evidence>
<keyword evidence="10" id="KW-0904">Protein phosphatase</keyword>
<reference evidence="14 15" key="1">
    <citation type="journal article" date="2018" name="ISME J.">
        <title>A methanotrophic archaeon couples anaerobic oxidation of methane to Fe(III) reduction.</title>
        <authorList>
            <person name="Cai C."/>
            <person name="Leu A.O."/>
            <person name="Xie G.J."/>
            <person name="Guo J."/>
            <person name="Feng Y."/>
            <person name="Zhao J.X."/>
            <person name="Tyson G.W."/>
            <person name="Yuan Z."/>
            <person name="Hu S."/>
        </authorList>
    </citation>
    <scope>NUCLEOTIDE SEQUENCE [LARGE SCALE GENOMIC DNA]</scope>
    <source>
        <strain evidence="14">FeB_12</strain>
    </source>
</reference>
<evidence type="ECO:0000256" key="3">
    <source>
        <dbReference type="ARBA" id="ARBA00022527"/>
    </source>
</evidence>
<evidence type="ECO:0000259" key="12">
    <source>
        <dbReference type="Pfam" id="PF06315"/>
    </source>
</evidence>
<proteinExistence type="inferred from homology"/>
<evidence type="ECO:0000256" key="9">
    <source>
        <dbReference type="ARBA" id="ARBA00022840"/>
    </source>
</evidence>
<comment type="caution">
    <text evidence="14">The sequence shown here is derived from an EMBL/GenBank/DDBJ whole genome shotgun (WGS) entry which is preliminary data.</text>
</comment>
<keyword evidence="6" id="KW-0547">Nucleotide-binding</keyword>
<dbReference type="GO" id="GO:0004721">
    <property type="term" value="F:phosphoprotein phosphatase activity"/>
    <property type="evidence" value="ECO:0007669"/>
    <property type="project" value="UniProtKB-KW"/>
</dbReference>
<dbReference type="Proteomes" id="UP000250918">
    <property type="component" value="Unassembled WGS sequence"/>
</dbReference>
<feature type="region of interest" description="Disordered" evidence="11">
    <location>
        <begin position="1"/>
        <end position="33"/>
    </location>
</feature>
<evidence type="ECO:0000256" key="6">
    <source>
        <dbReference type="ARBA" id="ARBA00022741"/>
    </source>
</evidence>
<gene>
    <name evidence="14" type="ORF">C3F09_10545</name>
</gene>
<keyword evidence="4" id="KW-0816">Tricarboxylic acid cycle</keyword>
<dbReference type="PANTHER" id="PTHR39559">
    <property type="match status" value="1"/>
</dbReference>
<dbReference type="EMBL" id="PQAP01000177">
    <property type="protein sequence ID" value="PWB69117.1"/>
    <property type="molecule type" value="Genomic_DNA"/>
</dbReference>
<dbReference type="InterPro" id="IPR010452">
    <property type="entry name" value="Isocitrate_DH_AceK"/>
</dbReference>
<dbReference type="InterPro" id="IPR046854">
    <property type="entry name" value="AceK_regulatory"/>
</dbReference>
<dbReference type="PIRSF" id="PIRSF000719">
    <property type="entry name" value="AceK"/>
    <property type="match status" value="1"/>
</dbReference>
<sequence length="621" mass="72460">MRASRTARPVSVPGQSTARSREQSHRITAVSRSNHTPSLYHASAAAAIRDAFDLYVAKFRRITGRARKRFEERDWKARRRDAVERFDLYEVTLNTVALNLQALMGRRLRDPSDWNHIKSEYARLVSGRFDVELLETFYNSVTRKILETVGINRDIEFFSLTGRTDSLEPVQSVYKTYQHNRPTLWVIREILTDHQLSVPYEDLERDAALVAREVDLHVWPVVGFGKRDVIEVIRALFYRNKAAYLVGRVIADGHVIPMVLPLYHGDKGIYVDAALMTESEVSIVFSFAFSYFHVEIDRYDELIKFLKSILVSKPVSDLYSSLGYNKHGKTELYRSLHRFVHESREKFDIAPGKEGAVMIGFTLRDFNYVFKVIKDRPCFLRSADITSKRITRQQVKDAYQEVCHRDRAGRMVDTQEFENLRFKKKRFSEQLLREFTLAAKEIVSIENDYVIIKHVYVQRKVVPLPMYLLIQKDPEVIRSVILDFGYFLKDLAAAGVFPYDLFNIWNYGVTSRGRVVLFDYDDVGTLENATFRAKPAPRDETEELQPEEDRIAAMPDEFFVDETERYSGIPEQLKGIFKAVHGDLFTVKFWQLMQARVRRGELFDITPYDRRRRFSRQHYSG</sequence>
<dbReference type="NCBIfam" id="NF002804">
    <property type="entry name" value="PRK02946.1"/>
    <property type="match status" value="1"/>
</dbReference>
<dbReference type="PANTHER" id="PTHR39559:SF1">
    <property type="entry name" value="ISOCITRATE DEHYDROGENASE KINASE_PHOSPHATASE"/>
    <property type="match status" value="1"/>
</dbReference>
<accession>A0A855X470</accession>
<dbReference type="Pfam" id="PF20423">
    <property type="entry name" value="AceK_regulatory"/>
    <property type="match status" value="1"/>
</dbReference>
<keyword evidence="7 14" id="KW-0418">Kinase</keyword>
<keyword evidence="8" id="KW-0378">Hydrolase</keyword>
<dbReference type="GO" id="GO:0006006">
    <property type="term" value="P:glucose metabolic process"/>
    <property type="evidence" value="ECO:0007669"/>
    <property type="project" value="InterPro"/>
</dbReference>
<feature type="domain" description="Isocitrate dehydrogenase kinase/phosphatase (AceK) kinase" evidence="12">
    <location>
        <begin position="345"/>
        <end position="609"/>
    </location>
</feature>
<dbReference type="HAMAP" id="MF_00747">
    <property type="entry name" value="AceK"/>
    <property type="match status" value="1"/>
</dbReference>
<dbReference type="GO" id="GO:0005524">
    <property type="term" value="F:ATP binding"/>
    <property type="evidence" value="ECO:0007669"/>
    <property type="project" value="UniProtKB-KW"/>
</dbReference>
<organism evidence="14 15">
    <name type="scientific">candidate division GN15 bacterium</name>
    <dbReference type="NCBI Taxonomy" id="2072418"/>
    <lineage>
        <taxon>Bacteria</taxon>
        <taxon>candidate division GN15</taxon>
    </lineage>
</organism>
<keyword evidence="9" id="KW-0067">ATP-binding</keyword>
<keyword evidence="3" id="KW-0723">Serine/threonine-protein kinase</keyword>
<evidence type="ECO:0000313" key="14">
    <source>
        <dbReference type="EMBL" id="PWB69117.1"/>
    </source>
</evidence>
<keyword evidence="5" id="KW-0808">Transferase</keyword>
<dbReference type="GO" id="GO:0016208">
    <property type="term" value="F:AMP binding"/>
    <property type="evidence" value="ECO:0007669"/>
    <property type="project" value="TreeGrafter"/>
</dbReference>
<dbReference type="GO" id="GO:0006099">
    <property type="term" value="P:tricarboxylic acid cycle"/>
    <property type="evidence" value="ECO:0007669"/>
    <property type="project" value="UniProtKB-KW"/>
</dbReference>
<evidence type="ECO:0000256" key="10">
    <source>
        <dbReference type="ARBA" id="ARBA00022912"/>
    </source>
</evidence>
<evidence type="ECO:0000256" key="8">
    <source>
        <dbReference type="ARBA" id="ARBA00022801"/>
    </source>
</evidence>
<dbReference type="InterPro" id="IPR046855">
    <property type="entry name" value="AceK_kinase"/>
</dbReference>
<evidence type="ECO:0000256" key="2">
    <source>
        <dbReference type="ARBA" id="ARBA00022490"/>
    </source>
</evidence>
<dbReference type="GO" id="GO:0008772">
    <property type="term" value="F:[isocitrate dehydrogenase (NADP+)] kinase activity"/>
    <property type="evidence" value="ECO:0007669"/>
    <property type="project" value="InterPro"/>
</dbReference>
<feature type="domain" description="Isocitrate dehydrogenase kinase/phosphatase (AceK) regulatory" evidence="13">
    <location>
        <begin position="45"/>
        <end position="343"/>
    </location>
</feature>
<dbReference type="GO" id="GO:0006097">
    <property type="term" value="P:glyoxylate cycle"/>
    <property type="evidence" value="ECO:0007669"/>
    <property type="project" value="UniProtKB-KW"/>
</dbReference>
<evidence type="ECO:0000256" key="4">
    <source>
        <dbReference type="ARBA" id="ARBA00022532"/>
    </source>
</evidence>
<dbReference type="Pfam" id="PF06315">
    <property type="entry name" value="AceK_kinase"/>
    <property type="match status" value="1"/>
</dbReference>
<evidence type="ECO:0000256" key="5">
    <source>
        <dbReference type="ARBA" id="ARBA00022679"/>
    </source>
</evidence>
<keyword evidence="1" id="KW-0329">Glyoxylate bypass</keyword>
<keyword evidence="2" id="KW-0963">Cytoplasm</keyword>
<protein>
    <submittedName>
        <fullName evidence="14">Bifunctional isocitrate dehydrogenase kinase/phosphatase</fullName>
    </submittedName>
</protein>
<name>A0A855X470_9BACT</name>
<dbReference type="GO" id="GO:0004674">
    <property type="term" value="F:protein serine/threonine kinase activity"/>
    <property type="evidence" value="ECO:0007669"/>
    <property type="project" value="UniProtKB-KW"/>
</dbReference>
<evidence type="ECO:0000313" key="15">
    <source>
        <dbReference type="Proteomes" id="UP000250918"/>
    </source>
</evidence>
<dbReference type="AlphaFoldDB" id="A0A855X470"/>
<evidence type="ECO:0000259" key="13">
    <source>
        <dbReference type="Pfam" id="PF20423"/>
    </source>
</evidence>